<feature type="binding site" evidence="2">
    <location>
        <position position="120"/>
    </location>
    <ligand>
        <name>Mg(2+)</name>
        <dbReference type="ChEBI" id="CHEBI:18420"/>
    </ligand>
</feature>
<dbReference type="GO" id="GO:0009239">
    <property type="term" value="P:enterobactin biosynthetic process"/>
    <property type="evidence" value="ECO:0007669"/>
    <property type="project" value="InterPro"/>
</dbReference>
<dbReference type="AlphaFoldDB" id="A0A109R3N8"/>
<dbReference type="Gene3D" id="3.90.470.20">
    <property type="entry name" value="4'-phosphopantetheinyl transferase domain"/>
    <property type="match status" value="1"/>
</dbReference>
<organism evidence="3">
    <name type="scientific">Streptomyces tsukubensis</name>
    <dbReference type="NCBI Taxonomy" id="83656"/>
    <lineage>
        <taxon>Bacteria</taxon>
        <taxon>Bacillati</taxon>
        <taxon>Actinomycetota</taxon>
        <taxon>Actinomycetes</taxon>
        <taxon>Kitasatosporales</taxon>
        <taxon>Streptomycetaceae</taxon>
        <taxon>Streptomyces</taxon>
    </lineage>
</organism>
<accession>A0A109R3N8</accession>
<dbReference type="Pfam" id="PF01648">
    <property type="entry name" value="ACPS"/>
    <property type="match status" value="1"/>
</dbReference>
<keyword evidence="2" id="KW-0479">Metal-binding</keyword>
<feature type="binding site" evidence="1">
    <location>
        <position position="120"/>
    </location>
    <ligand>
        <name>CoA</name>
        <dbReference type="ChEBI" id="CHEBI:57287"/>
    </ligand>
</feature>
<sequence length="239" mass="25860">MEDDRPGTGTSGKLLMIERILPDSVIAYETLTDPPDAVLLPEEEALVRGAVPKRRDEFRTGRHCARRALAGLGFADQPLLRGPKGAPLWPETVAGSITHCDGYRAAAVALTEDVVSLGIDAEPNQPLPEGVLEAVALPEEQVRIKELLRGRPDVRWDRLLFSAKECIYKTWYPITRRPLGFEEATVDIDPVGGGFTARLADRSVRGVPGAPREFTGRWTAGGGLVLAAIVRPAGHRTGA</sequence>
<dbReference type="BRENDA" id="2.7.8.7">
    <property type="organism ID" value="14835"/>
</dbReference>
<dbReference type="PANTHER" id="PTHR38096:SF1">
    <property type="entry name" value="ENTEROBACTIN SYNTHASE COMPONENT D"/>
    <property type="match status" value="1"/>
</dbReference>
<dbReference type="GO" id="GO:0009366">
    <property type="term" value="C:enterobactin synthetase complex"/>
    <property type="evidence" value="ECO:0007669"/>
    <property type="project" value="InterPro"/>
</dbReference>
<dbReference type="SUPFAM" id="SSF56214">
    <property type="entry name" value="4'-phosphopantetheinyl transferase"/>
    <property type="match status" value="1"/>
</dbReference>
<dbReference type="EMBL" id="KT582114">
    <property type="protein sequence ID" value="AMB72340.1"/>
    <property type="molecule type" value="Genomic_DNA"/>
</dbReference>
<dbReference type="OMA" id="LTHCDGY"/>
<feature type="binding site" evidence="1">
    <location>
        <position position="179"/>
    </location>
    <ligand>
        <name>CoA</name>
        <dbReference type="ChEBI" id="CHEBI:57287"/>
    </ligand>
</feature>
<comment type="cofactor">
    <cofactor evidence="2">
        <name>Mg(2+)</name>
        <dbReference type="ChEBI" id="CHEBI:18420"/>
    </cofactor>
</comment>
<dbReference type="InterPro" id="IPR003542">
    <property type="entry name" value="Enbac_synth_compD-like"/>
</dbReference>
<dbReference type="GO" id="GO:0005886">
    <property type="term" value="C:plasma membrane"/>
    <property type="evidence" value="ECO:0007669"/>
    <property type="project" value="TreeGrafter"/>
</dbReference>
<feature type="binding site" evidence="1">
    <location>
        <position position="54"/>
    </location>
    <ligand>
        <name>CoA</name>
        <dbReference type="ChEBI" id="CHEBI:57287"/>
    </ligand>
</feature>
<feature type="binding site" evidence="1">
    <location>
        <begin position="98"/>
        <end position="99"/>
    </location>
    <ligand>
        <name>CoA</name>
        <dbReference type="ChEBI" id="CHEBI:57287"/>
    </ligand>
</feature>
<reference evidence="3" key="1">
    <citation type="journal article" date="2016" name="Sci. Rep.">
        <title>Characterization of Discrete Phosphopantetheinyl Transferases in Streptomyces tsukubaensis L19 Unveils a Complicate Phosphopantetheinylation Network.</title>
        <authorList>
            <person name="Wang Y.Y."/>
            <person name="Zhang X.S."/>
            <person name="Luo H.D."/>
            <person name="Ren N.N."/>
            <person name="Jiang X.H."/>
            <person name="Jiang H."/>
            <person name="Li Y.Q."/>
        </authorList>
    </citation>
    <scope>NUCLEOTIDE SEQUENCE</scope>
    <source>
        <strain evidence="3">L19</strain>
    </source>
</reference>
<proteinExistence type="predicted"/>
<feature type="binding site" evidence="2">
    <location>
        <position position="122"/>
    </location>
    <ligand>
        <name>Mg(2+)</name>
        <dbReference type="ChEBI" id="CHEBI:18420"/>
    </ligand>
</feature>
<dbReference type="InterPro" id="IPR037143">
    <property type="entry name" value="4-PPantetheinyl_Trfase_dom_sf"/>
</dbReference>
<feature type="binding site" evidence="1">
    <location>
        <position position="169"/>
    </location>
    <ligand>
        <name>CoA</name>
        <dbReference type="ChEBI" id="CHEBI:57287"/>
    </ligand>
</feature>
<feature type="binding site" evidence="1">
    <location>
        <position position="165"/>
    </location>
    <ligand>
        <name>CoA</name>
        <dbReference type="ChEBI" id="CHEBI:57287"/>
    </ligand>
</feature>
<feature type="binding site" evidence="1">
    <location>
        <position position="62"/>
    </location>
    <ligand>
        <name>CoA</name>
        <dbReference type="ChEBI" id="CHEBI:57287"/>
    </ligand>
</feature>
<dbReference type="PANTHER" id="PTHR38096">
    <property type="entry name" value="ENTEROBACTIN SYNTHASE COMPONENT D"/>
    <property type="match status" value="1"/>
</dbReference>
<dbReference type="GO" id="GO:0000287">
    <property type="term" value="F:magnesium ion binding"/>
    <property type="evidence" value="ECO:0007669"/>
    <property type="project" value="InterPro"/>
</dbReference>
<dbReference type="GO" id="GO:0008897">
    <property type="term" value="F:holo-[acyl-carrier-protein] synthase activity"/>
    <property type="evidence" value="ECO:0007669"/>
    <property type="project" value="InterPro"/>
</dbReference>
<dbReference type="InterPro" id="IPR041354">
    <property type="entry name" value="4PPT_N"/>
</dbReference>
<keyword evidence="2" id="KW-0460">Magnesium</keyword>
<dbReference type="InterPro" id="IPR008278">
    <property type="entry name" value="4-PPantetheinyl_Trfase_dom"/>
</dbReference>
<dbReference type="PRINTS" id="PR01399">
    <property type="entry name" value="ENTSNTHTASED"/>
</dbReference>
<keyword evidence="3" id="KW-0808">Transferase</keyword>
<protein>
    <submittedName>
        <fullName evidence="3">Phosphopantetheinyl transferase FKPPT3</fullName>
    </submittedName>
</protein>
<dbReference type="Pfam" id="PF17837">
    <property type="entry name" value="4PPT_N"/>
    <property type="match status" value="1"/>
</dbReference>
<name>A0A109R3N8_9ACTN</name>
<feature type="binding site" evidence="2">
    <location>
        <position position="121"/>
    </location>
    <ligand>
        <name>Mg(2+)</name>
        <dbReference type="ChEBI" id="CHEBI:18420"/>
    </ligand>
</feature>
<evidence type="ECO:0000313" key="3">
    <source>
        <dbReference type="EMBL" id="AMB72340.1"/>
    </source>
</evidence>
<evidence type="ECO:0000256" key="2">
    <source>
        <dbReference type="PIRSR" id="PIRSR603542-2"/>
    </source>
</evidence>
<evidence type="ECO:0000256" key="1">
    <source>
        <dbReference type="PIRSR" id="PIRSR603542-1"/>
    </source>
</evidence>